<keyword evidence="2 5" id="KW-0812">Transmembrane</keyword>
<comment type="similarity">
    <text evidence="5">Belongs to the ABC-2 integral membrane protein family.</text>
</comment>
<accession>A0A150QD71</accession>
<dbReference type="PANTHER" id="PTHR43027">
    <property type="entry name" value="DOXORUBICIN RESISTANCE ABC TRANSPORTER PERMEASE PROTEIN DRRC-RELATED"/>
    <property type="match status" value="1"/>
</dbReference>
<dbReference type="OrthoDB" id="9778589at2"/>
<sequence length="344" mass="36546">MSAFWAFARLRLLDVLRSASSASFVLLFPVALLVVTGLVFMNGHPFEERTIAVVPARGAHDDAARPLAAFDPELASDVRLLRVRSEAEGLAHLHARTASAVLVVPGDGAPGRVLVGPRDRIFGRGIAASPGVKAELAVVEVPRWGYVHYLFPGILTFSVMLAGLFATGYTMVLYRQNRFLKKLATTPMPKAVFVGAQIAARSVLVLGQIALVAAAGALLFGVPFTAASASWVALVSLLGLLAFMGAGFVLACVITTEDLVVDIISAVNLPIVFLSEIFFPLSSLPRPLAALGALLPSTQMVRLIRETLLFGVTDPGQLAGGLAVLAGWTVATFALSLRLFRWHR</sequence>
<feature type="domain" description="ABC transmembrane type-2" evidence="6">
    <location>
        <begin position="108"/>
        <end position="343"/>
    </location>
</feature>
<feature type="transmembrane region" description="Helical" evidence="5">
    <location>
        <begin position="259"/>
        <end position="279"/>
    </location>
</feature>
<dbReference type="EMBL" id="JEMA01000788">
    <property type="protein sequence ID" value="KYF65937.1"/>
    <property type="molecule type" value="Genomic_DNA"/>
</dbReference>
<gene>
    <name evidence="7" type="ORF">BE15_29940</name>
</gene>
<feature type="transmembrane region" description="Helical" evidence="5">
    <location>
        <begin position="231"/>
        <end position="252"/>
    </location>
</feature>
<evidence type="ECO:0000256" key="2">
    <source>
        <dbReference type="ARBA" id="ARBA00022692"/>
    </source>
</evidence>
<dbReference type="RefSeq" id="WP_061610819.1">
    <property type="nucleotide sequence ID" value="NZ_JEMA01000788.1"/>
</dbReference>
<keyword evidence="5" id="KW-0813">Transport</keyword>
<keyword evidence="3 5" id="KW-1133">Transmembrane helix</keyword>
<evidence type="ECO:0000313" key="8">
    <source>
        <dbReference type="Proteomes" id="UP000075260"/>
    </source>
</evidence>
<feature type="transmembrane region" description="Helical" evidence="5">
    <location>
        <begin position="149"/>
        <end position="174"/>
    </location>
</feature>
<keyword evidence="4 5" id="KW-0472">Membrane</keyword>
<evidence type="ECO:0000259" key="6">
    <source>
        <dbReference type="PROSITE" id="PS51012"/>
    </source>
</evidence>
<reference evidence="7 8" key="1">
    <citation type="submission" date="2014-02" db="EMBL/GenBank/DDBJ databases">
        <title>The small core and large imbalanced accessory genome model reveals a collaborative survival strategy of Sorangium cellulosum strains in nature.</title>
        <authorList>
            <person name="Han K."/>
            <person name="Peng R."/>
            <person name="Blom J."/>
            <person name="Li Y.-Z."/>
        </authorList>
    </citation>
    <scope>NUCLEOTIDE SEQUENCE [LARGE SCALE GENOMIC DNA]</scope>
    <source>
        <strain evidence="7 8">So0008-312</strain>
    </source>
</reference>
<dbReference type="Pfam" id="PF01061">
    <property type="entry name" value="ABC2_membrane"/>
    <property type="match status" value="1"/>
</dbReference>
<evidence type="ECO:0000256" key="4">
    <source>
        <dbReference type="ARBA" id="ARBA00023136"/>
    </source>
</evidence>
<evidence type="ECO:0000256" key="5">
    <source>
        <dbReference type="RuleBase" id="RU361157"/>
    </source>
</evidence>
<dbReference type="InterPro" id="IPR047817">
    <property type="entry name" value="ABC2_TM_bact-type"/>
</dbReference>
<dbReference type="InterPro" id="IPR013525">
    <property type="entry name" value="ABC2_TM"/>
</dbReference>
<organism evidence="7 8">
    <name type="scientific">Sorangium cellulosum</name>
    <name type="common">Polyangium cellulosum</name>
    <dbReference type="NCBI Taxonomy" id="56"/>
    <lineage>
        <taxon>Bacteria</taxon>
        <taxon>Pseudomonadati</taxon>
        <taxon>Myxococcota</taxon>
        <taxon>Polyangia</taxon>
        <taxon>Polyangiales</taxon>
        <taxon>Polyangiaceae</taxon>
        <taxon>Sorangium</taxon>
    </lineage>
</organism>
<evidence type="ECO:0000256" key="3">
    <source>
        <dbReference type="ARBA" id="ARBA00022989"/>
    </source>
</evidence>
<dbReference type="AlphaFoldDB" id="A0A150QD71"/>
<name>A0A150QD71_SORCE</name>
<dbReference type="InterPro" id="IPR052902">
    <property type="entry name" value="ABC-2_transporter"/>
</dbReference>
<evidence type="ECO:0000313" key="7">
    <source>
        <dbReference type="EMBL" id="KYF65937.1"/>
    </source>
</evidence>
<dbReference type="GO" id="GO:0043190">
    <property type="term" value="C:ATP-binding cassette (ABC) transporter complex"/>
    <property type="evidence" value="ECO:0007669"/>
    <property type="project" value="InterPro"/>
</dbReference>
<proteinExistence type="inferred from homology"/>
<comment type="subcellular location">
    <subcellularLocation>
        <location evidence="5">Cell membrane</location>
        <topology evidence="5">Multi-pass membrane protein</topology>
    </subcellularLocation>
    <subcellularLocation>
        <location evidence="1">Membrane</location>
        <topology evidence="1">Multi-pass membrane protein</topology>
    </subcellularLocation>
</comment>
<protein>
    <recommendedName>
        <fullName evidence="5">Transport permease protein</fullName>
    </recommendedName>
</protein>
<dbReference type="PANTHER" id="PTHR43027:SF2">
    <property type="entry name" value="TRANSPORT PERMEASE PROTEIN"/>
    <property type="match status" value="1"/>
</dbReference>
<feature type="transmembrane region" description="Helical" evidence="5">
    <location>
        <begin position="203"/>
        <end position="225"/>
    </location>
</feature>
<dbReference type="GO" id="GO:0140359">
    <property type="term" value="F:ABC-type transporter activity"/>
    <property type="evidence" value="ECO:0007669"/>
    <property type="project" value="InterPro"/>
</dbReference>
<dbReference type="Proteomes" id="UP000075260">
    <property type="component" value="Unassembled WGS sequence"/>
</dbReference>
<keyword evidence="5" id="KW-1003">Cell membrane</keyword>
<comment type="caution">
    <text evidence="7">The sequence shown here is derived from an EMBL/GenBank/DDBJ whole genome shotgun (WGS) entry which is preliminary data.</text>
</comment>
<feature type="transmembrane region" description="Helical" evidence="5">
    <location>
        <begin position="318"/>
        <end position="340"/>
    </location>
</feature>
<dbReference type="PROSITE" id="PS51012">
    <property type="entry name" value="ABC_TM2"/>
    <property type="match status" value="1"/>
</dbReference>
<dbReference type="InterPro" id="IPR000412">
    <property type="entry name" value="ABC_2_transport"/>
</dbReference>
<feature type="transmembrane region" description="Helical" evidence="5">
    <location>
        <begin position="21"/>
        <end position="41"/>
    </location>
</feature>
<dbReference type="PRINTS" id="PR00164">
    <property type="entry name" value="ABC2TRNSPORT"/>
</dbReference>
<evidence type="ECO:0000256" key="1">
    <source>
        <dbReference type="ARBA" id="ARBA00004141"/>
    </source>
</evidence>